<comment type="caution">
    <text evidence="1">The sequence shown here is derived from an EMBL/GenBank/DDBJ whole genome shotgun (WGS) entry which is preliminary data.</text>
</comment>
<dbReference type="RefSeq" id="WP_146586543.1">
    <property type="nucleotide sequence ID" value="NZ_SJPO01000004.1"/>
</dbReference>
<dbReference type="EMBL" id="SJPO01000004">
    <property type="protein sequence ID" value="TWT77420.1"/>
    <property type="molecule type" value="Genomic_DNA"/>
</dbReference>
<evidence type="ECO:0000313" key="2">
    <source>
        <dbReference type="Proteomes" id="UP000318478"/>
    </source>
</evidence>
<organism evidence="1 2">
    <name type="scientific">Posidoniimonas polymericola</name>
    <dbReference type="NCBI Taxonomy" id="2528002"/>
    <lineage>
        <taxon>Bacteria</taxon>
        <taxon>Pseudomonadati</taxon>
        <taxon>Planctomycetota</taxon>
        <taxon>Planctomycetia</taxon>
        <taxon>Pirellulales</taxon>
        <taxon>Lacipirellulaceae</taxon>
        <taxon>Posidoniimonas</taxon>
    </lineage>
</organism>
<sequence length="260" mass="28957">MQYALLPFSTRTRDHDYVGRADIRAALAERRRSIAETAIDNLELLDLVADKLQELPWRVMVDHCIEQDGRLHLAVLAPDMGRNLVGGDEVNAGFYLQNSERSVCDTLACSRVFRVACANGALVECDQTQTLTIGSAERPPGDWQRRVVDVIGRAFSGEGVDIDAARFGSTMHQMIVAPFEFLCHLAAQGLIDDDEQSQIQAAFDDEGDLSMYGLINAVTQVAHGLRDNDRWVRSFEIERLGGEILRGDHNLPTLEFARSR</sequence>
<evidence type="ECO:0000313" key="1">
    <source>
        <dbReference type="EMBL" id="TWT77420.1"/>
    </source>
</evidence>
<dbReference type="OrthoDB" id="257946at2"/>
<proteinExistence type="predicted"/>
<reference evidence="1 2" key="1">
    <citation type="submission" date="2019-02" db="EMBL/GenBank/DDBJ databases">
        <title>Deep-cultivation of Planctomycetes and their phenomic and genomic characterization uncovers novel biology.</title>
        <authorList>
            <person name="Wiegand S."/>
            <person name="Jogler M."/>
            <person name="Boedeker C."/>
            <person name="Pinto D."/>
            <person name="Vollmers J."/>
            <person name="Rivas-Marin E."/>
            <person name="Kohn T."/>
            <person name="Peeters S.H."/>
            <person name="Heuer A."/>
            <person name="Rast P."/>
            <person name="Oberbeckmann S."/>
            <person name="Bunk B."/>
            <person name="Jeske O."/>
            <person name="Meyerdierks A."/>
            <person name="Storesund J.E."/>
            <person name="Kallscheuer N."/>
            <person name="Luecker S."/>
            <person name="Lage O.M."/>
            <person name="Pohl T."/>
            <person name="Merkel B.J."/>
            <person name="Hornburger P."/>
            <person name="Mueller R.-W."/>
            <person name="Bruemmer F."/>
            <person name="Labrenz M."/>
            <person name="Spormann A.M."/>
            <person name="Op Den Camp H."/>
            <person name="Overmann J."/>
            <person name="Amann R."/>
            <person name="Jetten M.S.M."/>
            <person name="Mascher T."/>
            <person name="Medema M.H."/>
            <person name="Devos D.P."/>
            <person name="Kaster A.-K."/>
            <person name="Ovreas L."/>
            <person name="Rohde M."/>
            <person name="Galperin M.Y."/>
            <person name="Jogler C."/>
        </authorList>
    </citation>
    <scope>NUCLEOTIDE SEQUENCE [LARGE SCALE GENOMIC DNA]</scope>
    <source>
        <strain evidence="1 2">Pla123a</strain>
    </source>
</reference>
<accession>A0A5C5YRR6</accession>
<name>A0A5C5YRR6_9BACT</name>
<protein>
    <submittedName>
        <fullName evidence="1">Uncharacterized protein</fullName>
    </submittedName>
</protein>
<gene>
    <name evidence="1" type="ORF">Pla123a_20810</name>
</gene>
<dbReference type="Proteomes" id="UP000318478">
    <property type="component" value="Unassembled WGS sequence"/>
</dbReference>
<keyword evidence="2" id="KW-1185">Reference proteome</keyword>
<dbReference type="AlphaFoldDB" id="A0A5C5YRR6"/>